<feature type="domain" description="RDD" evidence="7">
    <location>
        <begin position="81"/>
        <end position="215"/>
    </location>
</feature>
<evidence type="ECO:0000313" key="10">
    <source>
        <dbReference type="Proteomes" id="UP000366945"/>
    </source>
</evidence>
<evidence type="ECO:0000259" key="7">
    <source>
        <dbReference type="Pfam" id="PF06271"/>
    </source>
</evidence>
<evidence type="ECO:0000259" key="8">
    <source>
        <dbReference type="Pfam" id="PF14237"/>
    </source>
</evidence>
<dbReference type="InterPro" id="IPR010432">
    <property type="entry name" value="RDD"/>
</dbReference>
<dbReference type="OrthoDB" id="8960697at2"/>
<keyword evidence="5 6" id="KW-0472">Membrane</keyword>
<dbReference type="RefSeq" id="WP_150678060.1">
    <property type="nucleotide sequence ID" value="NZ_CABPSK010000001.1"/>
</dbReference>
<name>A0A5E4SAT4_9BURK</name>
<dbReference type="AlphaFoldDB" id="A0A5E4SAT4"/>
<dbReference type="Pfam" id="PF06271">
    <property type="entry name" value="RDD"/>
    <property type="match status" value="1"/>
</dbReference>
<keyword evidence="3 6" id="KW-0812">Transmembrane</keyword>
<feature type="transmembrane region" description="Helical" evidence="6">
    <location>
        <begin position="94"/>
        <end position="114"/>
    </location>
</feature>
<evidence type="ECO:0000256" key="1">
    <source>
        <dbReference type="ARBA" id="ARBA00004651"/>
    </source>
</evidence>
<evidence type="ECO:0000256" key="4">
    <source>
        <dbReference type="ARBA" id="ARBA00022989"/>
    </source>
</evidence>
<dbReference type="PANTHER" id="PTHR36115">
    <property type="entry name" value="PROLINE-RICH ANTIGEN HOMOLOG-RELATED"/>
    <property type="match status" value="1"/>
</dbReference>
<accession>A0A5E4SAT4</accession>
<proteinExistence type="predicted"/>
<evidence type="ECO:0000256" key="3">
    <source>
        <dbReference type="ARBA" id="ARBA00022692"/>
    </source>
</evidence>
<dbReference type="EMBL" id="CABPSK010000001">
    <property type="protein sequence ID" value="VVD72425.1"/>
    <property type="molecule type" value="Genomic_DNA"/>
</dbReference>
<keyword evidence="4 6" id="KW-1133">Transmembrane helix</keyword>
<evidence type="ECO:0000256" key="6">
    <source>
        <dbReference type="SAM" id="Phobius"/>
    </source>
</evidence>
<dbReference type="GeneID" id="300402738"/>
<dbReference type="Proteomes" id="UP000366945">
    <property type="component" value="Unassembled WGS sequence"/>
</dbReference>
<sequence length="438" mass="47691">MTMDTTVTATNLSGTTGPAAVWWFERDGRRVGPVTADELGAHVLALDVTPDTLVWRSGMSDWIRMDAVPELAALRQAVRLATGGPRYLARLVDIVFVFTLSGAVYSLIFALYMGTSPMSAFPDNPWLMPIVITGSQPLLDALIAAVFGNTPGKALLGIRVIDGRGKPLSFVRYFLRNLLVGSFATGFGIGIFGIAAQAWQFVRVKRGEPTVYDVWINGRVLGRPVSAGKIARCVLAAVASIGLWFFATQVAHRVSADERAKAVVSRPVSRDAQAPASAATSPSPPVDASFIWRNPVTQTAVRIDGAWIYTEANNRTGDRVSLFSTEDGGAQIILGTDTVSKASLAQYAQNFVKQNSDRYVFEDAGRIVRAGMGSKWVGVARSRRYADLRMQFEIVQRGPRFWYLMVALDKPYDKHARLTDTLRETLLKSIGEGNDGAL</sequence>
<keyword evidence="10" id="KW-1185">Reference proteome</keyword>
<dbReference type="Pfam" id="PF14237">
    <property type="entry name" value="GYF_2"/>
    <property type="match status" value="1"/>
</dbReference>
<keyword evidence="2" id="KW-1003">Cell membrane</keyword>
<dbReference type="InterPro" id="IPR051791">
    <property type="entry name" value="Pra-immunoreactive"/>
</dbReference>
<protein>
    <recommendedName>
        <fullName evidence="11">RDD family protein</fullName>
    </recommendedName>
</protein>
<organism evidence="9 10">
    <name type="scientific">Pandoraea pneumonica</name>
    <dbReference type="NCBI Taxonomy" id="2508299"/>
    <lineage>
        <taxon>Bacteria</taxon>
        <taxon>Pseudomonadati</taxon>
        <taxon>Pseudomonadota</taxon>
        <taxon>Betaproteobacteria</taxon>
        <taxon>Burkholderiales</taxon>
        <taxon>Burkholderiaceae</taxon>
        <taxon>Pandoraea</taxon>
    </lineage>
</organism>
<feature type="domain" description="GYF" evidence="8">
    <location>
        <begin position="22"/>
        <end position="71"/>
    </location>
</feature>
<feature type="transmembrane region" description="Helical" evidence="6">
    <location>
        <begin position="126"/>
        <end position="147"/>
    </location>
</feature>
<evidence type="ECO:0000256" key="2">
    <source>
        <dbReference type="ARBA" id="ARBA00022475"/>
    </source>
</evidence>
<comment type="subcellular location">
    <subcellularLocation>
        <location evidence="1">Cell membrane</location>
        <topology evidence="1">Multi-pass membrane protein</topology>
    </subcellularLocation>
</comment>
<evidence type="ECO:0000313" key="9">
    <source>
        <dbReference type="EMBL" id="VVD72425.1"/>
    </source>
</evidence>
<dbReference type="PANTHER" id="PTHR36115:SF6">
    <property type="entry name" value="PROLINE-RICH ANTIGEN HOMOLOG"/>
    <property type="match status" value="1"/>
</dbReference>
<dbReference type="InterPro" id="IPR025640">
    <property type="entry name" value="GYF_2"/>
</dbReference>
<reference evidence="9 10" key="1">
    <citation type="submission" date="2019-08" db="EMBL/GenBank/DDBJ databases">
        <authorList>
            <person name="Peeters C."/>
        </authorList>
    </citation>
    <scope>NUCLEOTIDE SEQUENCE [LARGE SCALE GENOMIC DNA]</scope>
    <source>
        <strain evidence="9 10">LMG 31114</strain>
    </source>
</reference>
<feature type="transmembrane region" description="Helical" evidence="6">
    <location>
        <begin position="174"/>
        <end position="199"/>
    </location>
</feature>
<evidence type="ECO:0000256" key="5">
    <source>
        <dbReference type="ARBA" id="ARBA00023136"/>
    </source>
</evidence>
<evidence type="ECO:0008006" key="11">
    <source>
        <dbReference type="Google" id="ProtNLM"/>
    </source>
</evidence>
<gene>
    <name evidence="9" type="ORF">PPN31114_00678</name>
</gene>
<dbReference type="GO" id="GO:0005886">
    <property type="term" value="C:plasma membrane"/>
    <property type="evidence" value="ECO:0007669"/>
    <property type="project" value="UniProtKB-SubCell"/>
</dbReference>